<name>A0AAD5VPE6_9AGAR</name>
<comment type="caution">
    <text evidence="1">The sequence shown here is derived from an EMBL/GenBank/DDBJ whole genome shotgun (WGS) entry which is preliminary data.</text>
</comment>
<protein>
    <submittedName>
        <fullName evidence="1">Uncharacterized protein</fullName>
    </submittedName>
</protein>
<reference evidence="1" key="1">
    <citation type="submission" date="2022-07" db="EMBL/GenBank/DDBJ databases">
        <title>Genome Sequence of Leucocoprinus birnbaumii.</title>
        <authorList>
            <person name="Buettner E."/>
        </authorList>
    </citation>
    <scope>NUCLEOTIDE SEQUENCE</scope>
    <source>
        <strain evidence="1">VT141</strain>
    </source>
</reference>
<sequence>MMTSTPQISNGVAETSVELTSLPPVVGINFGNSYASIAVFTKVGLLAGSLRSLSQRSTSAPVIQHPDLADTPAYKVTVFQPAPTPLPPGSTVTSNFNTPAASALPTPHSGLIQVDRYLTPDKVTTIFLCSLVSSAEVFSGSWQSDLWLYVLECITIRGRLVLSRWHEVYIGAIYTSFTDEYALVIVSHNSGCLYKNITDILHLDNLKPHRYRDNLDAFFKAARGPKSYCTFEVAEDNNFKLPDTFCSWESRPWRSCSLRCARSAFSILAPSFSSSTTSLLDSRFPPKLPSLVPTIPHFYSHISIQN</sequence>
<accession>A0AAD5VPE6</accession>
<organism evidence="1 2">
    <name type="scientific">Leucocoprinus birnbaumii</name>
    <dbReference type="NCBI Taxonomy" id="56174"/>
    <lineage>
        <taxon>Eukaryota</taxon>
        <taxon>Fungi</taxon>
        <taxon>Dikarya</taxon>
        <taxon>Basidiomycota</taxon>
        <taxon>Agaricomycotina</taxon>
        <taxon>Agaricomycetes</taxon>
        <taxon>Agaricomycetidae</taxon>
        <taxon>Agaricales</taxon>
        <taxon>Agaricineae</taxon>
        <taxon>Agaricaceae</taxon>
        <taxon>Leucocoprinus</taxon>
    </lineage>
</organism>
<proteinExistence type="predicted"/>
<keyword evidence="2" id="KW-1185">Reference proteome</keyword>
<dbReference type="Proteomes" id="UP001213000">
    <property type="component" value="Unassembled WGS sequence"/>
</dbReference>
<dbReference type="AlphaFoldDB" id="A0AAD5VPE6"/>
<evidence type="ECO:0000313" key="1">
    <source>
        <dbReference type="EMBL" id="KAJ3561164.1"/>
    </source>
</evidence>
<dbReference type="EMBL" id="JANIEX010001046">
    <property type="protein sequence ID" value="KAJ3561164.1"/>
    <property type="molecule type" value="Genomic_DNA"/>
</dbReference>
<evidence type="ECO:0000313" key="2">
    <source>
        <dbReference type="Proteomes" id="UP001213000"/>
    </source>
</evidence>
<gene>
    <name evidence="1" type="ORF">NP233_g10365</name>
</gene>